<gene>
    <name evidence="1" type="ORF">MTR67_017775</name>
</gene>
<dbReference type="Proteomes" id="UP001234989">
    <property type="component" value="Chromosome 4"/>
</dbReference>
<organism evidence="1 2">
    <name type="scientific">Solanum verrucosum</name>
    <dbReference type="NCBI Taxonomy" id="315347"/>
    <lineage>
        <taxon>Eukaryota</taxon>
        <taxon>Viridiplantae</taxon>
        <taxon>Streptophyta</taxon>
        <taxon>Embryophyta</taxon>
        <taxon>Tracheophyta</taxon>
        <taxon>Spermatophyta</taxon>
        <taxon>Magnoliopsida</taxon>
        <taxon>eudicotyledons</taxon>
        <taxon>Gunneridae</taxon>
        <taxon>Pentapetalae</taxon>
        <taxon>asterids</taxon>
        <taxon>lamiids</taxon>
        <taxon>Solanales</taxon>
        <taxon>Solanaceae</taxon>
        <taxon>Solanoideae</taxon>
        <taxon>Solaneae</taxon>
        <taxon>Solanum</taxon>
    </lineage>
</organism>
<evidence type="ECO:0000313" key="1">
    <source>
        <dbReference type="EMBL" id="WMV24390.1"/>
    </source>
</evidence>
<dbReference type="EMBL" id="CP133615">
    <property type="protein sequence ID" value="WMV24390.1"/>
    <property type="molecule type" value="Genomic_DNA"/>
</dbReference>
<protein>
    <submittedName>
        <fullName evidence="1">Uncharacterized protein</fullName>
    </submittedName>
</protein>
<evidence type="ECO:0000313" key="2">
    <source>
        <dbReference type="Proteomes" id="UP001234989"/>
    </source>
</evidence>
<keyword evidence="2" id="KW-1185">Reference proteome</keyword>
<proteinExistence type="predicted"/>
<name>A0AAF0QNK1_SOLVR</name>
<sequence>MRSGNKAEYHNGLSVGYRILNFPKHCSNAKRSDGSVLPLDTKREEGIFIYPPEFIDHFVRSYGKFFTGWDMSSSDIWLGRAEGLLTLVCIFTKYIVIGTYDRASSCCRVSHTLYNFVLDPDGHTKGFLVWIDNKQVSFLVQRPSK</sequence>
<dbReference type="AlphaFoldDB" id="A0AAF0QNK1"/>
<accession>A0AAF0QNK1</accession>
<reference evidence="1" key="1">
    <citation type="submission" date="2023-08" db="EMBL/GenBank/DDBJ databases">
        <title>A de novo genome assembly of Solanum verrucosum Schlechtendal, a Mexican diploid species geographically isolated from the other diploid A-genome species in potato relatives.</title>
        <authorList>
            <person name="Hosaka K."/>
        </authorList>
    </citation>
    <scope>NUCLEOTIDE SEQUENCE</scope>
    <source>
        <tissue evidence="1">Young leaves</tissue>
    </source>
</reference>